<feature type="transmembrane region" description="Helical" evidence="8">
    <location>
        <begin position="125"/>
        <end position="145"/>
    </location>
</feature>
<evidence type="ECO:0000256" key="5">
    <source>
        <dbReference type="ARBA" id="ARBA00022692"/>
    </source>
</evidence>
<feature type="transmembrane region" description="Helical" evidence="8">
    <location>
        <begin position="92"/>
        <end position="113"/>
    </location>
</feature>
<evidence type="ECO:0000256" key="7">
    <source>
        <dbReference type="ARBA" id="ARBA00023136"/>
    </source>
</evidence>
<dbReference type="Proteomes" id="UP000596387">
    <property type="component" value="Chromosome"/>
</dbReference>
<dbReference type="SUPFAM" id="SSF81345">
    <property type="entry name" value="ABC transporter involved in vitamin B12 uptake, BtuC"/>
    <property type="match status" value="1"/>
</dbReference>
<feature type="transmembrane region" description="Helical" evidence="8">
    <location>
        <begin position="60"/>
        <end position="80"/>
    </location>
</feature>
<feature type="transmembrane region" description="Helical" evidence="8">
    <location>
        <begin position="311"/>
        <end position="332"/>
    </location>
</feature>
<evidence type="ECO:0000313" key="9">
    <source>
        <dbReference type="EMBL" id="QRF67399.1"/>
    </source>
</evidence>
<sequence length="337" mass="34761">MADRGIDTGQGHLPLPAEAPGATASAGRLWVMAGVLAVLSALFLLWGLRGPYGFILELRGGKLAALICVGAATGAATVLFQTVAMNRLLTPGIVGFDALFVLMQTLLVAALGGVGLAQVPDALRFVVETGVLMAAAMALFGVLLRRDAADVTRMILTGVILGVLLRGLSEMVQRMLDPAEFSVVQQAVVASFNRVDGGQMAVAGAFLALAMGLALRMAPALDVAGLGRATARGLGLNHDRVVMRALLLIAAMVSVSTALVGPITFLGLLAASVARQICDTHRHAVLIPASALIGAVILVAGQAVFERLLGMQSALAVVVEFFGGLVFLALVLRKVRT</sequence>
<comment type="subcellular location">
    <subcellularLocation>
        <location evidence="1">Cell membrane</location>
        <topology evidence="1">Multi-pass membrane protein</topology>
    </subcellularLocation>
</comment>
<keyword evidence="4" id="KW-1003">Cell membrane</keyword>
<dbReference type="Gene3D" id="1.10.3470.10">
    <property type="entry name" value="ABC transporter involved in vitamin B12 uptake, BtuC"/>
    <property type="match status" value="1"/>
</dbReference>
<evidence type="ECO:0000256" key="4">
    <source>
        <dbReference type="ARBA" id="ARBA00022475"/>
    </source>
</evidence>
<dbReference type="PANTHER" id="PTHR30472">
    <property type="entry name" value="FERRIC ENTEROBACTIN TRANSPORT SYSTEM PERMEASE PROTEIN"/>
    <property type="match status" value="1"/>
</dbReference>
<evidence type="ECO:0000256" key="6">
    <source>
        <dbReference type="ARBA" id="ARBA00022989"/>
    </source>
</evidence>
<proteinExistence type="inferred from homology"/>
<keyword evidence="6 8" id="KW-1133">Transmembrane helix</keyword>
<organism evidence="9 10">
    <name type="scientific">Ponticoccus alexandrii</name>
    <dbReference type="NCBI Taxonomy" id="1943633"/>
    <lineage>
        <taxon>Bacteria</taxon>
        <taxon>Pseudomonadati</taxon>
        <taxon>Pseudomonadota</taxon>
        <taxon>Alphaproteobacteria</taxon>
        <taxon>Rhodobacterales</taxon>
        <taxon>Roseobacteraceae</taxon>
        <taxon>Ponticoccus</taxon>
    </lineage>
</organism>
<keyword evidence="5 8" id="KW-0812">Transmembrane</keyword>
<protein>
    <submittedName>
        <fullName evidence="9">Iron chelate uptake ABC transporter family permease subunit</fullName>
    </submittedName>
</protein>
<evidence type="ECO:0000313" key="10">
    <source>
        <dbReference type="Proteomes" id="UP000596387"/>
    </source>
</evidence>
<feature type="transmembrane region" description="Helical" evidence="8">
    <location>
        <begin position="29"/>
        <end position="48"/>
    </location>
</feature>
<dbReference type="Pfam" id="PF01032">
    <property type="entry name" value="FecCD"/>
    <property type="match status" value="1"/>
</dbReference>
<dbReference type="InterPro" id="IPR000522">
    <property type="entry name" value="ABC_transptr_permease_BtuC"/>
</dbReference>
<evidence type="ECO:0000256" key="8">
    <source>
        <dbReference type="SAM" id="Phobius"/>
    </source>
</evidence>
<evidence type="ECO:0000256" key="1">
    <source>
        <dbReference type="ARBA" id="ARBA00004651"/>
    </source>
</evidence>
<accession>A0ABX7FA86</accession>
<evidence type="ECO:0000256" key="3">
    <source>
        <dbReference type="ARBA" id="ARBA00022448"/>
    </source>
</evidence>
<keyword evidence="3" id="KW-0813">Transport</keyword>
<name>A0ABX7FA86_9RHOB</name>
<feature type="transmembrane region" description="Helical" evidence="8">
    <location>
        <begin position="201"/>
        <end position="221"/>
    </location>
</feature>
<dbReference type="EMBL" id="CP047166">
    <property type="protein sequence ID" value="QRF67399.1"/>
    <property type="molecule type" value="Genomic_DNA"/>
</dbReference>
<dbReference type="InterPro" id="IPR037294">
    <property type="entry name" value="ABC_BtuC-like"/>
</dbReference>
<comment type="similarity">
    <text evidence="2">Belongs to the binding-protein-dependent transport system permease family. FecCD subfamily.</text>
</comment>
<feature type="transmembrane region" description="Helical" evidence="8">
    <location>
        <begin position="283"/>
        <end position="305"/>
    </location>
</feature>
<evidence type="ECO:0000256" key="2">
    <source>
        <dbReference type="ARBA" id="ARBA00007935"/>
    </source>
</evidence>
<keyword evidence="7 8" id="KW-0472">Membrane</keyword>
<feature type="transmembrane region" description="Helical" evidence="8">
    <location>
        <begin position="241"/>
        <end position="271"/>
    </location>
</feature>
<reference evidence="9 10" key="1">
    <citation type="submission" date="2019-12" db="EMBL/GenBank/DDBJ databases">
        <title>Complete Genome Sequence of a Quorum-Sensing Bacterium,Rhodobacteraceae bacterium C31, Isolated from a marine microalgae symbiotic bacteria.</title>
        <authorList>
            <person name="Zhang Y."/>
        </authorList>
    </citation>
    <scope>NUCLEOTIDE SEQUENCE [LARGE SCALE GENOMIC DNA]</scope>
    <source>
        <strain evidence="9 10">C31</strain>
    </source>
</reference>
<dbReference type="PANTHER" id="PTHR30472:SF19">
    <property type="entry name" value="PETROBACTIN IMPORT SYSTEM PERMEASE PROTEIN YCLO"/>
    <property type="match status" value="1"/>
</dbReference>
<gene>
    <name evidence="9" type="ORF">GQA70_14435</name>
</gene>
<keyword evidence="10" id="KW-1185">Reference proteome</keyword>